<gene>
    <name evidence="2" type="ORF">Slati_2425000</name>
</gene>
<organism evidence="2">
    <name type="scientific">Sesamum latifolium</name>
    <dbReference type="NCBI Taxonomy" id="2727402"/>
    <lineage>
        <taxon>Eukaryota</taxon>
        <taxon>Viridiplantae</taxon>
        <taxon>Streptophyta</taxon>
        <taxon>Embryophyta</taxon>
        <taxon>Tracheophyta</taxon>
        <taxon>Spermatophyta</taxon>
        <taxon>Magnoliopsida</taxon>
        <taxon>eudicotyledons</taxon>
        <taxon>Gunneridae</taxon>
        <taxon>Pentapetalae</taxon>
        <taxon>asterids</taxon>
        <taxon>lamiids</taxon>
        <taxon>Lamiales</taxon>
        <taxon>Pedaliaceae</taxon>
        <taxon>Sesamum</taxon>
    </lineage>
</organism>
<evidence type="ECO:0000313" key="2">
    <source>
        <dbReference type="EMBL" id="KAL0439420.1"/>
    </source>
</evidence>
<comment type="caution">
    <text evidence="2">The sequence shown here is derived from an EMBL/GenBank/DDBJ whole genome shotgun (WGS) entry which is preliminary data.</text>
</comment>
<proteinExistence type="predicted"/>
<feature type="region of interest" description="Disordered" evidence="1">
    <location>
        <begin position="1"/>
        <end position="35"/>
    </location>
</feature>
<feature type="compositionally biased region" description="Polar residues" evidence="1">
    <location>
        <begin position="22"/>
        <end position="31"/>
    </location>
</feature>
<protein>
    <submittedName>
        <fullName evidence="2">Uncharacterized protein</fullName>
    </submittedName>
</protein>
<accession>A0AAW2WCH4</accession>
<evidence type="ECO:0000256" key="1">
    <source>
        <dbReference type="SAM" id="MobiDB-lite"/>
    </source>
</evidence>
<sequence length="69" mass="8055">MDSSNESVYFVGENHPDEDPSEVTSKRTGFQSASSSSGWRRSWQQAAALFVVCWMRRMRWEVTRRRSLP</sequence>
<dbReference type="EMBL" id="JACGWN010000008">
    <property type="protein sequence ID" value="KAL0439420.1"/>
    <property type="molecule type" value="Genomic_DNA"/>
</dbReference>
<dbReference type="AlphaFoldDB" id="A0AAW2WCH4"/>
<reference evidence="2" key="1">
    <citation type="submission" date="2020-06" db="EMBL/GenBank/DDBJ databases">
        <authorList>
            <person name="Li T."/>
            <person name="Hu X."/>
            <person name="Zhang T."/>
            <person name="Song X."/>
            <person name="Zhang H."/>
            <person name="Dai N."/>
            <person name="Sheng W."/>
            <person name="Hou X."/>
            <person name="Wei L."/>
        </authorList>
    </citation>
    <scope>NUCLEOTIDE SEQUENCE</scope>
    <source>
        <strain evidence="2">KEN1</strain>
        <tissue evidence="2">Leaf</tissue>
    </source>
</reference>
<name>A0AAW2WCH4_9LAMI</name>
<reference evidence="2" key="2">
    <citation type="journal article" date="2024" name="Plant">
        <title>Genomic evolution and insights into agronomic trait innovations of Sesamum species.</title>
        <authorList>
            <person name="Miao H."/>
            <person name="Wang L."/>
            <person name="Qu L."/>
            <person name="Liu H."/>
            <person name="Sun Y."/>
            <person name="Le M."/>
            <person name="Wang Q."/>
            <person name="Wei S."/>
            <person name="Zheng Y."/>
            <person name="Lin W."/>
            <person name="Duan Y."/>
            <person name="Cao H."/>
            <person name="Xiong S."/>
            <person name="Wang X."/>
            <person name="Wei L."/>
            <person name="Li C."/>
            <person name="Ma Q."/>
            <person name="Ju M."/>
            <person name="Zhao R."/>
            <person name="Li G."/>
            <person name="Mu C."/>
            <person name="Tian Q."/>
            <person name="Mei H."/>
            <person name="Zhang T."/>
            <person name="Gao T."/>
            <person name="Zhang H."/>
        </authorList>
    </citation>
    <scope>NUCLEOTIDE SEQUENCE</scope>
    <source>
        <strain evidence="2">KEN1</strain>
    </source>
</reference>